<dbReference type="PANTHER" id="PTHR37423">
    <property type="entry name" value="SOLUBLE LYTIC MUREIN TRANSGLYCOSYLASE-RELATED"/>
    <property type="match status" value="1"/>
</dbReference>
<organism evidence="5 6">
    <name type="scientific">Litoribacillus peritrichatus</name>
    <dbReference type="NCBI Taxonomy" id="718191"/>
    <lineage>
        <taxon>Bacteria</taxon>
        <taxon>Pseudomonadati</taxon>
        <taxon>Pseudomonadota</taxon>
        <taxon>Gammaproteobacteria</taxon>
        <taxon>Oceanospirillales</taxon>
        <taxon>Oceanospirillaceae</taxon>
        <taxon>Litoribacillus</taxon>
    </lineage>
</organism>
<dbReference type="PANTHER" id="PTHR37423:SF5">
    <property type="entry name" value="SOLUBLE LYTIC MUREIN TRANSGLYCOSYLASE"/>
    <property type="match status" value="1"/>
</dbReference>
<dbReference type="InterPro" id="IPR037061">
    <property type="entry name" value="Lytic_TGlycoase_superhlx_L_sf"/>
</dbReference>
<evidence type="ECO:0000259" key="4">
    <source>
        <dbReference type="Pfam" id="PF14718"/>
    </source>
</evidence>
<dbReference type="SUPFAM" id="SSF53955">
    <property type="entry name" value="Lysozyme-like"/>
    <property type="match status" value="1"/>
</dbReference>
<dbReference type="Pfam" id="PF14718">
    <property type="entry name" value="SLT_L"/>
    <property type="match status" value="1"/>
</dbReference>
<evidence type="ECO:0000256" key="1">
    <source>
        <dbReference type="ARBA" id="ARBA00007734"/>
    </source>
</evidence>
<dbReference type="Proteomes" id="UP001501565">
    <property type="component" value="Unassembled WGS sequence"/>
</dbReference>
<sequence length="654" mass="75627">MLKLRVLFLVIITFLPTQLLAKLNSTQQNYIDALDALNEGQLEIFDKLSHSLSDYVLSPYLEYERIRFDQYEDTKAIQAFLKKYPDQSLSHRLKLEWLLSYSSKGQWQSLLDNYDSQLFSRQLKCNYLRALYKTGKKTQALQGAREMWVVGRSAPKACDPLFKVWLKSSYFKQDYAYERVKLALKKGRTSLASYSSNFLKGDQKKAANMMIWAHKNPGILSSTKRFPSANPYMKDAIVHGVKRRIRRKPDAALAYWKKHRNRFNFAPATIHQVEQRIYLGLARQYNKNASQLLASLSSEYDSENILEWQIRVSLHNRDWPSVSRWINELEKTGQMDDDWYYWKYKAALKQNIKPSQVEKQQFVKLSKKRSYYGFLAAEVLGKSLTLTNVPVPITQDTHKRIQSLPEITRAKELLAIGHSTKAHREWQFAVKKLDQKGLMALARVANDWGWHNRAIRAVIDANHWNDLSIRFPMPYEKSFGKAATKVQLPSSWLFAIARQESAFLEDAKSSAGARGLMQLMPATAKQTARKIGLKSKGNSLYDPEFNIKLGSSYLSMMHDRFKQNRALATAAYNAGPHRVDRWIKSSVALPIDAWIETIPYDETRRYVKNVLAFDAIYQYKLGEKNPKLFYNHEKIYLGKHSQSSLKTPIVASSD</sequence>
<evidence type="ECO:0000313" key="5">
    <source>
        <dbReference type="EMBL" id="GAA3937350.1"/>
    </source>
</evidence>
<dbReference type="InterPro" id="IPR023346">
    <property type="entry name" value="Lysozyme-like_dom_sf"/>
</dbReference>
<keyword evidence="6" id="KW-1185">Reference proteome</keyword>
<feature type="domain" description="Transglycosylase SLT" evidence="3">
    <location>
        <begin position="479"/>
        <end position="593"/>
    </location>
</feature>
<reference evidence="6" key="1">
    <citation type="journal article" date="2019" name="Int. J. Syst. Evol. Microbiol.">
        <title>The Global Catalogue of Microorganisms (GCM) 10K type strain sequencing project: providing services to taxonomists for standard genome sequencing and annotation.</title>
        <authorList>
            <consortium name="The Broad Institute Genomics Platform"/>
            <consortium name="The Broad Institute Genome Sequencing Center for Infectious Disease"/>
            <person name="Wu L."/>
            <person name="Ma J."/>
        </authorList>
    </citation>
    <scope>NUCLEOTIDE SEQUENCE [LARGE SCALE GENOMIC DNA]</scope>
    <source>
        <strain evidence="6">JCM 17551</strain>
    </source>
</reference>
<comment type="similarity">
    <text evidence="1">Belongs to the transglycosylase Slt family.</text>
</comment>
<dbReference type="InterPro" id="IPR008258">
    <property type="entry name" value="Transglycosylase_SLT_dom_1"/>
</dbReference>
<dbReference type="CDD" id="cd13401">
    <property type="entry name" value="Slt70-like"/>
    <property type="match status" value="1"/>
</dbReference>
<keyword evidence="2" id="KW-0732">Signal</keyword>
<dbReference type="InterPro" id="IPR012289">
    <property type="entry name" value="Lytic_TGlycosylase_superhlx_L"/>
</dbReference>
<dbReference type="Gene3D" id="1.25.20.10">
    <property type="entry name" value="Bacterial muramidases"/>
    <property type="match status" value="1"/>
</dbReference>
<evidence type="ECO:0000256" key="2">
    <source>
        <dbReference type="ARBA" id="ARBA00022729"/>
    </source>
</evidence>
<dbReference type="Pfam" id="PF01464">
    <property type="entry name" value="SLT"/>
    <property type="match status" value="1"/>
</dbReference>
<dbReference type="RefSeq" id="WP_344800118.1">
    <property type="nucleotide sequence ID" value="NZ_BAABBN010000012.1"/>
</dbReference>
<comment type="caution">
    <text evidence="5">The sequence shown here is derived from an EMBL/GenBank/DDBJ whole genome shotgun (WGS) entry which is preliminary data.</text>
</comment>
<dbReference type="InterPro" id="IPR008939">
    <property type="entry name" value="Lytic_TGlycosylase_superhlx_U"/>
</dbReference>
<dbReference type="Gene3D" id="1.10.530.10">
    <property type="match status" value="1"/>
</dbReference>
<dbReference type="Gene3D" id="1.10.1240.20">
    <property type="entry name" value="Lytic transglycosylase, superhelical linker domain"/>
    <property type="match status" value="1"/>
</dbReference>
<dbReference type="EMBL" id="BAABBN010000012">
    <property type="protein sequence ID" value="GAA3937350.1"/>
    <property type="molecule type" value="Genomic_DNA"/>
</dbReference>
<gene>
    <name evidence="5" type="primary">slt</name>
    <name evidence="5" type="ORF">GCM10022277_37150</name>
</gene>
<dbReference type="SUPFAM" id="SSF48435">
    <property type="entry name" value="Bacterial muramidases"/>
    <property type="match status" value="1"/>
</dbReference>
<proteinExistence type="inferred from homology"/>
<accession>A0ABP7N558</accession>
<evidence type="ECO:0000313" key="6">
    <source>
        <dbReference type="Proteomes" id="UP001501565"/>
    </source>
</evidence>
<protein>
    <submittedName>
        <fullName evidence="5">Lytic transglycosylase Slt</fullName>
    </submittedName>
</protein>
<name>A0ABP7N558_9GAMM</name>
<evidence type="ECO:0000259" key="3">
    <source>
        <dbReference type="Pfam" id="PF01464"/>
    </source>
</evidence>
<feature type="domain" description="Lytic transglycosylase superhelical linker" evidence="4">
    <location>
        <begin position="401"/>
        <end position="467"/>
    </location>
</feature>